<accession>A0A9P8RNY9</accession>
<dbReference type="SUPFAM" id="SSF53300">
    <property type="entry name" value="vWA-like"/>
    <property type="match status" value="1"/>
</dbReference>
<keyword evidence="4" id="KW-1185">Reference proteome</keyword>
<dbReference type="InterPro" id="IPR036465">
    <property type="entry name" value="vWFA_dom_sf"/>
</dbReference>
<protein>
    <recommendedName>
        <fullName evidence="2">VWFA domain-containing protein</fullName>
    </recommendedName>
</protein>
<reference evidence="3" key="1">
    <citation type="submission" date="2021-03" db="EMBL/GenBank/DDBJ databases">
        <title>Comparative genomics and phylogenomic investigation of the class Geoglossomycetes provide insights into ecological specialization and systematics.</title>
        <authorList>
            <person name="Melie T."/>
            <person name="Pirro S."/>
            <person name="Miller A.N."/>
            <person name="Quandt A."/>
        </authorList>
    </citation>
    <scope>NUCLEOTIDE SEQUENCE</scope>
    <source>
        <strain evidence="3">CAQ_001_2017</strain>
    </source>
</reference>
<dbReference type="AlphaFoldDB" id="A0A9P8RNY9"/>
<dbReference type="PANTHER" id="PTHR34706">
    <property type="entry name" value="SLR1338 PROTEIN"/>
    <property type="match status" value="1"/>
</dbReference>
<dbReference type="EMBL" id="JAGHQM010000724">
    <property type="protein sequence ID" value="KAH0558833.1"/>
    <property type="molecule type" value="Genomic_DNA"/>
</dbReference>
<proteinExistence type="predicted"/>
<dbReference type="PROSITE" id="PS50234">
    <property type="entry name" value="VWFA"/>
    <property type="match status" value="1"/>
</dbReference>
<feature type="region of interest" description="Disordered" evidence="1">
    <location>
        <begin position="29"/>
        <end position="80"/>
    </location>
</feature>
<dbReference type="Proteomes" id="UP000750711">
    <property type="component" value="Unassembled WGS sequence"/>
</dbReference>
<organism evidence="3 4">
    <name type="scientific">Trichoglossum hirsutum</name>
    <dbReference type="NCBI Taxonomy" id="265104"/>
    <lineage>
        <taxon>Eukaryota</taxon>
        <taxon>Fungi</taxon>
        <taxon>Dikarya</taxon>
        <taxon>Ascomycota</taxon>
        <taxon>Pezizomycotina</taxon>
        <taxon>Geoglossomycetes</taxon>
        <taxon>Geoglossales</taxon>
        <taxon>Geoglossaceae</taxon>
        <taxon>Trichoglossum</taxon>
    </lineage>
</organism>
<evidence type="ECO:0000259" key="2">
    <source>
        <dbReference type="PROSITE" id="PS50234"/>
    </source>
</evidence>
<dbReference type="Gene3D" id="3.40.50.410">
    <property type="entry name" value="von Willebrand factor, type A domain"/>
    <property type="match status" value="1"/>
</dbReference>
<sequence length="325" mass="35172">MPSSDNPQAAQLLPFHWLKRFLRFPVPRHTSSDKRSLRGPLAADTFDSGAPRGPSPATRRPPPVARNNYPPPPYTLPANSSLLGLEESTTTTSISDNDFTFLSQFDTVLLIDDSGSMAGSSWSEVAAALRHIAPICTAQVADGIDVFFLNHRPANPADHQNVTTPEAIERIFASFHPWGGTPTGARLNEVLSPYLTRYAADPEGTKPLNIIMITDGVPSDNVESVIINAANILDKADAPSWQVGIQFFQVGRERGAAEALEKLDNGLSGGGIRDMVDTVPWSGTNGEKLSAEGILKVVLGAVNRRLDRKRDGAGESFTYREKMVD</sequence>
<feature type="domain" description="VWFA" evidence="2">
    <location>
        <begin position="106"/>
        <end position="251"/>
    </location>
</feature>
<evidence type="ECO:0000313" key="4">
    <source>
        <dbReference type="Proteomes" id="UP000750711"/>
    </source>
</evidence>
<evidence type="ECO:0000256" key="1">
    <source>
        <dbReference type="SAM" id="MobiDB-lite"/>
    </source>
</evidence>
<comment type="caution">
    <text evidence="3">The sequence shown here is derived from an EMBL/GenBank/DDBJ whole genome shotgun (WGS) entry which is preliminary data.</text>
</comment>
<feature type="compositionally biased region" description="Pro residues" evidence="1">
    <location>
        <begin position="59"/>
        <end position="75"/>
    </location>
</feature>
<dbReference type="InterPro" id="IPR002035">
    <property type="entry name" value="VWF_A"/>
</dbReference>
<dbReference type="PANTHER" id="PTHR34706:SF1">
    <property type="entry name" value="VWFA DOMAIN-CONTAINING PROTEIN"/>
    <property type="match status" value="1"/>
</dbReference>
<gene>
    <name evidence="3" type="ORF">GP486_004527</name>
</gene>
<name>A0A9P8RNY9_9PEZI</name>
<dbReference type="Pfam" id="PF00092">
    <property type="entry name" value="VWA"/>
    <property type="match status" value="1"/>
</dbReference>
<evidence type="ECO:0000313" key="3">
    <source>
        <dbReference type="EMBL" id="KAH0558833.1"/>
    </source>
</evidence>